<dbReference type="GO" id="GO:0005886">
    <property type="term" value="C:plasma membrane"/>
    <property type="evidence" value="ECO:0007669"/>
    <property type="project" value="UniProtKB-SubCell"/>
</dbReference>
<accession>A0A9W6FQB6</accession>
<evidence type="ECO:0000313" key="10">
    <source>
        <dbReference type="Proteomes" id="UP001144396"/>
    </source>
</evidence>
<keyword evidence="10" id="KW-1185">Reference proteome</keyword>
<evidence type="ECO:0000256" key="2">
    <source>
        <dbReference type="ARBA" id="ARBA00022448"/>
    </source>
</evidence>
<keyword evidence="3" id="KW-1003">Cell membrane</keyword>
<feature type="transmembrane region" description="Helical" evidence="7">
    <location>
        <begin position="78"/>
        <end position="100"/>
    </location>
</feature>
<dbReference type="PANTHER" id="PTHR43744">
    <property type="entry name" value="ABC TRANSPORTER PERMEASE PROTEIN MG189-RELATED-RELATED"/>
    <property type="match status" value="1"/>
</dbReference>
<feature type="transmembrane region" description="Helical" evidence="7">
    <location>
        <begin position="16"/>
        <end position="38"/>
    </location>
</feature>
<comment type="caution">
    <text evidence="9">The sequence shown here is derived from an EMBL/GenBank/DDBJ whole genome shotgun (WGS) entry which is preliminary data.</text>
</comment>
<gene>
    <name evidence="9" type="primary">ugpE</name>
    <name evidence="9" type="ORF">ARHIZOSPH14_06740</name>
</gene>
<dbReference type="Pfam" id="PF00528">
    <property type="entry name" value="BPD_transp_1"/>
    <property type="match status" value="1"/>
</dbReference>
<dbReference type="Gene3D" id="1.10.3720.10">
    <property type="entry name" value="MetI-like"/>
    <property type="match status" value="1"/>
</dbReference>
<dbReference type="PANTHER" id="PTHR43744:SF12">
    <property type="entry name" value="ABC TRANSPORTER PERMEASE PROTEIN MG189-RELATED"/>
    <property type="match status" value="1"/>
</dbReference>
<reference evidence="9" key="1">
    <citation type="submission" date="2022-12" db="EMBL/GenBank/DDBJ databases">
        <title>Reference genome sequencing for broad-spectrum identification of bacterial and archaeal isolates by mass spectrometry.</title>
        <authorList>
            <person name="Sekiguchi Y."/>
            <person name="Tourlousse D.M."/>
        </authorList>
    </citation>
    <scope>NUCLEOTIDE SEQUENCE</scope>
    <source>
        <strain evidence="9">14</strain>
    </source>
</reference>
<evidence type="ECO:0000256" key="5">
    <source>
        <dbReference type="ARBA" id="ARBA00022989"/>
    </source>
</evidence>
<dbReference type="InterPro" id="IPR035906">
    <property type="entry name" value="MetI-like_sf"/>
</dbReference>
<evidence type="ECO:0000259" key="8">
    <source>
        <dbReference type="PROSITE" id="PS50928"/>
    </source>
</evidence>
<organism evidence="9 10">
    <name type="scientific">Agromyces rhizosphaerae</name>
    <dbReference type="NCBI Taxonomy" id="88374"/>
    <lineage>
        <taxon>Bacteria</taxon>
        <taxon>Bacillati</taxon>
        <taxon>Actinomycetota</taxon>
        <taxon>Actinomycetes</taxon>
        <taxon>Micrococcales</taxon>
        <taxon>Microbacteriaceae</taxon>
        <taxon>Agromyces</taxon>
    </lineage>
</organism>
<dbReference type="Proteomes" id="UP001144396">
    <property type="component" value="Unassembled WGS sequence"/>
</dbReference>
<comment type="subcellular location">
    <subcellularLocation>
        <location evidence="1 7">Cell membrane</location>
        <topology evidence="1 7">Multi-pass membrane protein</topology>
    </subcellularLocation>
</comment>
<dbReference type="CDD" id="cd06261">
    <property type="entry name" value="TM_PBP2"/>
    <property type="match status" value="1"/>
</dbReference>
<dbReference type="RefSeq" id="WP_281882432.1">
    <property type="nucleotide sequence ID" value="NZ_BSDP01000001.1"/>
</dbReference>
<evidence type="ECO:0000256" key="4">
    <source>
        <dbReference type="ARBA" id="ARBA00022692"/>
    </source>
</evidence>
<keyword evidence="2 7" id="KW-0813">Transport</keyword>
<dbReference type="SUPFAM" id="SSF161098">
    <property type="entry name" value="MetI-like"/>
    <property type="match status" value="1"/>
</dbReference>
<feature type="transmembrane region" description="Helical" evidence="7">
    <location>
        <begin position="246"/>
        <end position="267"/>
    </location>
</feature>
<evidence type="ECO:0000256" key="3">
    <source>
        <dbReference type="ARBA" id="ARBA00022475"/>
    </source>
</evidence>
<dbReference type="PROSITE" id="PS50928">
    <property type="entry name" value="ABC_TM1"/>
    <property type="match status" value="1"/>
</dbReference>
<dbReference type="GO" id="GO:0055085">
    <property type="term" value="P:transmembrane transport"/>
    <property type="evidence" value="ECO:0007669"/>
    <property type="project" value="InterPro"/>
</dbReference>
<evidence type="ECO:0000256" key="6">
    <source>
        <dbReference type="ARBA" id="ARBA00023136"/>
    </source>
</evidence>
<feature type="transmembrane region" description="Helical" evidence="7">
    <location>
        <begin position="107"/>
        <end position="130"/>
    </location>
</feature>
<evidence type="ECO:0000313" key="9">
    <source>
        <dbReference type="EMBL" id="GLI26432.1"/>
    </source>
</evidence>
<comment type="similarity">
    <text evidence="7">Belongs to the binding-protein-dependent transport system permease family.</text>
</comment>
<keyword evidence="5 7" id="KW-1133">Transmembrane helix</keyword>
<proteinExistence type="inferred from homology"/>
<name>A0A9W6FQB6_9MICO</name>
<evidence type="ECO:0000256" key="7">
    <source>
        <dbReference type="RuleBase" id="RU363032"/>
    </source>
</evidence>
<dbReference type="EMBL" id="BSDP01000001">
    <property type="protein sequence ID" value="GLI26432.1"/>
    <property type="molecule type" value="Genomic_DNA"/>
</dbReference>
<keyword evidence="4 7" id="KW-0812">Transmembrane</keyword>
<feature type="transmembrane region" description="Helical" evidence="7">
    <location>
        <begin position="191"/>
        <end position="212"/>
    </location>
</feature>
<dbReference type="InterPro" id="IPR000515">
    <property type="entry name" value="MetI-like"/>
</dbReference>
<evidence type="ECO:0000256" key="1">
    <source>
        <dbReference type="ARBA" id="ARBA00004651"/>
    </source>
</evidence>
<feature type="transmembrane region" description="Helical" evidence="7">
    <location>
        <begin position="142"/>
        <end position="162"/>
    </location>
</feature>
<dbReference type="AlphaFoldDB" id="A0A9W6FQB6"/>
<sequence>MRRTNPRTLASRGLSYLLLSAVALVSLGPILWMVSASFKSPNEILRYPPTIIPENFKWENYQQVFELQPFAQQFLNSVYIMALVAVLTILLSVPAGYALARVRPVAAGVIFLVLLSAMFIPPEATIIPLFQMASTLGWIDTHYPLVIFTAVLTTAPIATFVMRQAFLTLPAEFEEAATIDGATRLRTMLQIYFPLARPSLASVTVLACWYSWNQFLEPLIYVRSPEMLTVPVALTRYEDAFAGPLWGVQMAATTLSVIPVLLVFFFAQRHVVSGLTAGGLKS</sequence>
<protein>
    <submittedName>
        <fullName evidence="9">Sn-glycerol-3-phosphate transport system permease protein UgpE</fullName>
    </submittedName>
</protein>
<feature type="domain" description="ABC transmembrane type-1" evidence="8">
    <location>
        <begin position="74"/>
        <end position="267"/>
    </location>
</feature>
<keyword evidence="6 7" id="KW-0472">Membrane</keyword>